<dbReference type="Proteomes" id="UP001500604">
    <property type="component" value="Unassembled WGS sequence"/>
</dbReference>
<comment type="caution">
    <text evidence="2">The sequence shown here is derived from an EMBL/GenBank/DDBJ whole genome shotgun (WGS) entry which is preliminary data.</text>
</comment>
<keyword evidence="1" id="KW-0472">Membrane</keyword>
<feature type="transmembrane region" description="Helical" evidence="1">
    <location>
        <begin position="12"/>
        <end position="32"/>
    </location>
</feature>
<keyword evidence="1" id="KW-1133">Transmembrane helix</keyword>
<keyword evidence="3" id="KW-1185">Reference proteome</keyword>
<evidence type="ECO:0000256" key="1">
    <source>
        <dbReference type="SAM" id="Phobius"/>
    </source>
</evidence>
<sequence>MSKIDKQCTIFDLIMACAVCTVISIGGAYLAYSHAVTQSDTDAQKIVVVNYAGLIRNIHPSVANETVEQTMMELGQDLARIAEQGYLVLDNQYVIAGGDRYELDLSKYINRLQEAE</sequence>
<protein>
    <submittedName>
        <fullName evidence="2">Uncharacterized protein</fullName>
    </submittedName>
</protein>
<organism evidence="2 3">
    <name type="scientific">Kistimonas scapharcae</name>
    <dbReference type="NCBI Taxonomy" id="1036133"/>
    <lineage>
        <taxon>Bacteria</taxon>
        <taxon>Pseudomonadati</taxon>
        <taxon>Pseudomonadota</taxon>
        <taxon>Gammaproteobacteria</taxon>
        <taxon>Oceanospirillales</taxon>
        <taxon>Endozoicomonadaceae</taxon>
        <taxon>Kistimonas</taxon>
    </lineage>
</organism>
<accession>A0ABP8V1N2</accession>
<name>A0ABP8V1N2_9GAMM</name>
<reference evidence="3" key="1">
    <citation type="journal article" date="2019" name="Int. J. Syst. Evol. Microbiol.">
        <title>The Global Catalogue of Microorganisms (GCM) 10K type strain sequencing project: providing services to taxonomists for standard genome sequencing and annotation.</title>
        <authorList>
            <consortium name="The Broad Institute Genomics Platform"/>
            <consortium name="The Broad Institute Genome Sequencing Center for Infectious Disease"/>
            <person name="Wu L."/>
            <person name="Ma J."/>
        </authorList>
    </citation>
    <scope>NUCLEOTIDE SEQUENCE [LARGE SCALE GENOMIC DNA]</scope>
    <source>
        <strain evidence="3">JCM 17805</strain>
    </source>
</reference>
<dbReference type="RefSeq" id="WP_345195118.1">
    <property type="nucleotide sequence ID" value="NZ_BAABFL010000130.1"/>
</dbReference>
<gene>
    <name evidence="2" type="ORF">GCM10023116_15930</name>
</gene>
<dbReference type="EMBL" id="BAABFL010000130">
    <property type="protein sequence ID" value="GAA4649319.1"/>
    <property type="molecule type" value="Genomic_DNA"/>
</dbReference>
<proteinExistence type="predicted"/>
<evidence type="ECO:0000313" key="3">
    <source>
        <dbReference type="Proteomes" id="UP001500604"/>
    </source>
</evidence>
<evidence type="ECO:0000313" key="2">
    <source>
        <dbReference type="EMBL" id="GAA4649319.1"/>
    </source>
</evidence>
<keyword evidence="1" id="KW-0812">Transmembrane</keyword>